<organism evidence="1 2">
    <name type="scientific">Actinocrispum wychmicini</name>
    <dbReference type="NCBI Taxonomy" id="1213861"/>
    <lineage>
        <taxon>Bacteria</taxon>
        <taxon>Bacillati</taxon>
        <taxon>Actinomycetota</taxon>
        <taxon>Actinomycetes</taxon>
        <taxon>Pseudonocardiales</taxon>
        <taxon>Pseudonocardiaceae</taxon>
        <taxon>Actinocrispum</taxon>
    </lineage>
</organism>
<protein>
    <recommendedName>
        <fullName evidence="3">FXSXX-COOH protein</fullName>
    </recommendedName>
</protein>
<dbReference type="Proteomes" id="UP000295680">
    <property type="component" value="Unassembled WGS sequence"/>
</dbReference>
<reference evidence="1 2" key="1">
    <citation type="submission" date="2019-03" db="EMBL/GenBank/DDBJ databases">
        <title>Genomic Encyclopedia of Type Strains, Phase IV (KMG-IV): sequencing the most valuable type-strain genomes for metagenomic binning, comparative biology and taxonomic classification.</title>
        <authorList>
            <person name="Goeker M."/>
        </authorList>
    </citation>
    <scope>NUCLEOTIDE SEQUENCE [LARGE SCALE GENOMIC DNA]</scope>
    <source>
        <strain evidence="1 2">DSM 45934</strain>
    </source>
</reference>
<evidence type="ECO:0008006" key="3">
    <source>
        <dbReference type="Google" id="ProtNLM"/>
    </source>
</evidence>
<comment type="caution">
    <text evidence="1">The sequence shown here is derived from an EMBL/GenBank/DDBJ whole genome shotgun (WGS) entry which is preliminary data.</text>
</comment>
<proteinExistence type="predicted"/>
<gene>
    <name evidence="1" type="ORF">EV192_10442</name>
</gene>
<dbReference type="EMBL" id="SLWS01000004">
    <property type="protein sequence ID" value="TCO59202.1"/>
    <property type="molecule type" value="Genomic_DNA"/>
</dbReference>
<name>A0A4R2JKX1_9PSEU</name>
<evidence type="ECO:0000313" key="2">
    <source>
        <dbReference type="Proteomes" id="UP000295680"/>
    </source>
</evidence>
<accession>A0A4R2JKX1</accession>
<evidence type="ECO:0000313" key="1">
    <source>
        <dbReference type="EMBL" id="TCO59202.1"/>
    </source>
</evidence>
<keyword evidence="2" id="KW-1185">Reference proteome</keyword>
<dbReference type="OrthoDB" id="3630303at2"/>
<dbReference type="AlphaFoldDB" id="A0A4R2JKX1"/>
<sequence>MNTLSADSQQGITSNLIDLASVPLAVLRGLDNDELHRSVGHVVEQAGHPTMSKGNSSTVDAIH</sequence>
<dbReference type="RefSeq" id="WP_132116942.1">
    <property type="nucleotide sequence ID" value="NZ_SLWS01000004.1"/>
</dbReference>